<comment type="caution">
    <text evidence="3">The sequence shown here is derived from an EMBL/GenBank/DDBJ whole genome shotgun (WGS) entry which is preliminary data.</text>
</comment>
<proteinExistence type="predicted"/>
<dbReference type="Pfam" id="PF22036">
    <property type="entry name" value="MoaF_like"/>
    <property type="match status" value="1"/>
</dbReference>
<feature type="domain" description="MoaF-like" evidence="2">
    <location>
        <begin position="64"/>
        <end position="147"/>
    </location>
</feature>
<dbReference type="Proteomes" id="UP001225933">
    <property type="component" value="Unassembled WGS sequence"/>
</dbReference>
<evidence type="ECO:0000256" key="1">
    <source>
        <dbReference type="SAM" id="Phobius"/>
    </source>
</evidence>
<evidence type="ECO:0000313" key="4">
    <source>
        <dbReference type="Proteomes" id="UP001225933"/>
    </source>
</evidence>
<dbReference type="Gene3D" id="2.40.128.20">
    <property type="match status" value="1"/>
</dbReference>
<protein>
    <recommendedName>
        <fullName evidence="2">MoaF-like domain-containing protein</fullName>
    </recommendedName>
</protein>
<organism evidence="3 4">
    <name type="scientific">Chryseobacterium gambrini</name>
    <dbReference type="NCBI Taxonomy" id="373672"/>
    <lineage>
        <taxon>Bacteria</taxon>
        <taxon>Pseudomonadati</taxon>
        <taxon>Bacteroidota</taxon>
        <taxon>Flavobacteriia</taxon>
        <taxon>Flavobacteriales</taxon>
        <taxon>Weeksellaceae</taxon>
        <taxon>Chryseobacterium group</taxon>
        <taxon>Chryseobacterium</taxon>
    </lineage>
</organism>
<evidence type="ECO:0000259" key="2">
    <source>
        <dbReference type="Pfam" id="PF22036"/>
    </source>
</evidence>
<accession>A0AAJ1VK12</accession>
<dbReference type="InterPro" id="IPR012674">
    <property type="entry name" value="Calycin"/>
</dbReference>
<dbReference type="InterPro" id="IPR053892">
    <property type="entry name" value="MoaF-like"/>
</dbReference>
<keyword evidence="1" id="KW-0812">Transmembrane</keyword>
<dbReference type="EMBL" id="JAUHGV010000019">
    <property type="protein sequence ID" value="MDN4013760.1"/>
    <property type="molecule type" value="Genomic_DNA"/>
</dbReference>
<dbReference type="AlphaFoldDB" id="A0AAJ1VK12"/>
<name>A0AAJ1VK12_9FLAO</name>
<dbReference type="RefSeq" id="WP_214588672.1">
    <property type="nucleotide sequence ID" value="NZ_JAUHGV010000019.1"/>
</dbReference>
<keyword evidence="1" id="KW-0472">Membrane</keyword>
<keyword evidence="1" id="KW-1133">Transmembrane helix</keyword>
<feature type="transmembrane region" description="Helical" evidence="1">
    <location>
        <begin position="24"/>
        <end position="45"/>
    </location>
</feature>
<reference evidence="3" key="1">
    <citation type="submission" date="2023-06" db="EMBL/GenBank/DDBJ databases">
        <title>Two Chryseobacterium gambrini strains from China.</title>
        <authorList>
            <person name="Zeng J."/>
            <person name="Wu Y."/>
        </authorList>
    </citation>
    <scope>NUCLEOTIDE SEQUENCE</scope>
    <source>
        <strain evidence="3">SQ219</strain>
    </source>
</reference>
<evidence type="ECO:0000313" key="3">
    <source>
        <dbReference type="EMBL" id="MDN4013760.1"/>
    </source>
</evidence>
<gene>
    <name evidence="3" type="ORF">QX233_14900</name>
</gene>
<sequence>MQNLKTIKINTVQPKMDKLIRNSFAATLKTTIYGFLAAAVVLSCNRKNENLPEKRTSANSELLGKKAIITFPEMRAEVTYHKDSTLHWKTTDKNGLINEGDEKMDYKKLSEDLHFLNWIEKDGWTVSQVVNTKDGTVKSFWSFADDSSPRGKRKSLFVDGKIEMVK</sequence>